<dbReference type="RefSeq" id="WP_004747778.1">
    <property type="nucleotide sequence ID" value="NZ_AFWI01000193.1"/>
</dbReference>
<evidence type="ECO:0000256" key="5">
    <source>
        <dbReference type="ARBA" id="ARBA00022989"/>
    </source>
</evidence>
<feature type="transmembrane region" description="Helical" evidence="7">
    <location>
        <begin position="247"/>
        <end position="266"/>
    </location>
</feature>
<sequence>MWINSFNNFRAIAIVFIVAAHSYGISGIQRDSFFDYLISNLISGGTSLFVFISGYLFFEIFYKKFDYVKFIKKKANNVLLPYLFLGITPIMVYLFFIQGEFNGYFDASQTGWIHEYIIPLIKYYISGRFLPAYWYIPFILLTFVLSPLHVRYVKISLRNQIFIILTFSLIAMLIHRPVENINVIQSFVYFTPVYLIGITSAINKDYIYQNLKGKDGILLVIVVGLAALQAGLGQFGNYHKAPLELSGIDIIFVQKLFMCFFFMVFLHRFENYSNKVLSTLASTSFSVFFIHPYIVQAWPKLGLKSVGNDSWLAYALTVVLICFLSVIIVKSVKLILKRHSRMVVGY</sequence>
<keyword evidence="6 7" id="KW-0472">Membrane</keyword>
<keyword evidence="9" id="KW-0808">Transferase</keyword>
<dbReference type="GeneID" id="23446808"/>
<reference evidence="10" key="1">
    <citation type="submission" date="2011-08" db="EMBL/GenBank/DDBJ databases">
        <authorList>
            <person name="Hoffman M."/>
            <person name="Strain E.A."/>
            <person name="Brown E."/>
            <person name="Allard M.W."/>
        </authorList>
    </citation>
    <scope>NUCLEOTIDE SEQUENCE</scope>
    <source>
        <strain evidence="10">ATCC 19109</strain>
    </source>
</reference>
<evidence type="ECO:0000256" key="4">
    <source>
        <dbReference type="ARBA" id="ARBA00022692"/>
    </source>
</evidence>
<feature type="transmembrane region" description="Helical" evidence="7">
    <location>
        <begin position="37"/>
        <end position="58"/>
    </location>
</feature>
<evidence type="ECO:0000256" key="7">
    <source>
        <dbReference type="SAM" id="Phobius"/>
    </source>
</evidence>
<evidence type="ECO:0000313" key="9">
    <source>
        <dbReference type="EMBL" id="AIW16174.1"/>
    </source>
</evidence>
<evidence type="ECO:0000256" key="2">
    <source>
        <dbReference type="ARBA" id="ARBA00007400"/>
    </source>
</evidence>
<protein>
    <submittedName>
        <fullName evidence="9 10">Acyltransferase</fullName>
    </submittedName>
</protein>
<accession>F9TBG3</accession>
<feature type="transmembrane region" description="Helical" evidence="7">
    <location>
        <begin position="311"/>
        <end position="332"/>
    </location>
</feature>
<keyword evidence="5 7" id="KW-1133">Transmembrane helix</keyword>
<feature type="transmembrane region" description="Helical" evidence="7">
    <location>
        <begin position="184"/>
        <end position="203"/>
    </location>
</feature>
<gene>
    <name evidence="9" type="ORF">IX91_18930</name>
    <name evidence="10" type="ORF">VITU9109_26493</name>
</gene>
<comment type="similarity">
    <text evidence="2">Belongs to the acyltransferase 3 family.</text>
</comment>
<dbReference type="EMBL" id="CP009355">
    <property type="protein sequence ID" value="AIW16174.1"/>
    <property type="molecule type" value="Genomic_DNA"/>
</dbReference>
<evidence type="ECO:0000256" key="3">
    <source>
        <dbReference type="ARBA" id="ARBA00022475"/>
    </source>
</evidence>
<evidence type="ECO:0000256" key="6">
    <source>
        <dbReference type="ARBA" id="ARBA00023136"/>
    </source>
</evidence>
<dbReference type="eggNOG" id="COG1835">
    <property type="taxonomic scope" value="Bacteria"/>
</dbReference>
<evidence type="ECO:0000313" key="12">
    <source>
        <dbReference type="Proteomes" id="UP000030071"/>
    </source>
</evidence>
<feature type="transmembrane region" description="Helical" evidence="7">
    <location>
        <begin position="79"/>
        <end position="97"/>
    </location>
</feature>
<evidence type="ECO:0000256" key="1">
    <source>
        <dbReference type="ARBA" id="ARBA00004651"/>
    </source>
</evidence>
<feature type="transmembrane region" description="Helical" evidence="7">
    <location>
        <begin position="132"/>
        <end position="149"/>
    </location>
</feature>
<dbReference type="HOGENOM" id="CLU_066870_0_0_6"/>
<reference evidence="10 11" key="2">
    <citation type="journal article" date="2012" name="Int. J. Syst. Evol. Microbiol.">
        <title>Vibrio caribbeanicus sp. nov., isolated from the marine sponge Scleritoderma cyanea.</title>
        <authorList>
            <person name="Hoffmann M."/>
            <person name="Monday S.R."/>
            <person name="Allard M.W."/>
            <person name="Strain E.A."/>
            <person name="Whittaker P."/>
            <person name="Naum M."/>
            <person name="McCarthy P.J."/>
            <person name="Lopez J.V."/>
            <person name="Fischer M."/>
            <person name="Brown E.W."/>
        </authorList>
    </citation>
    <scope>NUCLEOTIDE SEQUENCE [LARGE SCALE GENOMIC DNA]</scope>
    <source>
        <strain evidence="10 11">ATCC 19109</strain>
    </source>
</reference>
<reference evidence="9 12" key="3">
    <citation type="submission" date="2014-08" db="EMBL/GenBank/DDBJ databases">
        <title>First Complete Genome Sequence of the Shellfish Pathogen Vibrio tubiashii.</title>
        <authorList>
            <person name="Richards G.P."/>
            <person name="Needleman D.S."/>
            <person name="Watson M.A."/>
            <person name="Bono J.L."/>
        </authorList>
    </citation>
    <scope>NUCLEOTIDE SEQUENCE [LARGE SCALE GENOMIC DNA]</scope>
    <source>
        <strain evidence="9 12">ATCC 19109</strain>
    </source>
</reference>
<dbReference type="EMBL" id="AFWI01000193">
    <property type="protein sequence ID" value="EGU48940.1"/>
    <property type="molecule type" value="Genomic_DNA"/>
</dbReference>
<dbReference type="Proteomes" id="UP000003836">
    <property type="component" value="Unassembled WGS sequence"/>
</dbReference>
<keyword evidence="4 7" id="KW-0812">Transmembrane</keyword>
<dbReference type="PATRIC" id="fig|1051646.9.peg.3703"/>
<feature type="transmembrane region" description="Helical" evidence="7">
    <location>
        <begin position="215"/>
        <end position="235"/>
    </location>
</feature>
<dbReference type="STRING" id="1051646.IX91_18930"/>
<dbReference type="Proteomes" id="UP000030071">
    <property type="component" value="Chromosome 2"/>
</dbReference>
<keyword evidence="11" id="KW-1185">Reference proteome</keyword>
<evidence type="ECO:0000313" key="10">
    <source>
        <dbReference type="EMBL" id="EGU48940.1"/>
    </source>
</evidence>
<dbReference type="PANTHER" id="PTHR40074">
    <property type="entry name" value="O-ACETYLTRANSFERASE WECH"/>
    <property type="match status" value="1"/>
</dbReference>
<feature type="transmembrane region" description="Helical" evidence="7">
    <location>
        <begin position="161"/>
        <end position="178"/>
    </location>
</feature>
<feature type="transmembrane region" description="Helical" evidence="7">
    <location>
        <begin position="278"/>
        <end position="299"/>
    </location>
</feature>
<dbReference type="GO" id="GO:0009246">
    <property type="term" value="P:enterobacterial common antigen biosynthetic process"/>
    <property type="evidence" value="ECO:0007669"/>
    <property type="project" value="TreeGrafter"/>
</dbReference>
<dbReference type="GO" id="GO:0016413">
    <property type="term" value="F:O-acetyltransferase activity"/>
    <property type="evidence" value="ECO:0007669"/>
    <property type="project" value="TreeGrafter"/>
</dbReference>
<dbReference type="GO" id="GO:0005886">
    <property type="term" value="C:plasma membrane"/>
    <property type="evidence" value="ECO:0007669"/>
    <property type="project" value="UniProtKB-SubCell"/>
</dbReference>
<dbReference type="Pfam" id="PF01757">
    <property type="entry name" value="Acyl_transf_3"/>
    <property type="match status" value="1"/>
</dbReference>
<comment type="subcellular location">
    <subcellularLocation>
        <location evidence="1">Cell membrane</location>
        <topology evidence="1">Multi-pass membrane protein</topology>
    </subcellularLocation>
</comment>
<dbReference type="InterPro" id="IPR002656">
    <property type="entry name" value="Acyl_transf_3_dom"/>
</dbReference>
<feature type="domain" description="Acyltransferase 3" evidence="8">
    <location>
        <begin position="4"/>
        <end position="329"/>
    </location>
</feature>
<organism evidence="9 12">
    <name type="scientific">Vibrio tubiashii ATCC 19109</name>
    <dbReference type="NCBI Taxonomy" id="1051646"/>
    <lineage>
        <taxon>Bacteria</taxon>
        <taxon>Pseudomonadati</taxon>
        <taxon>Pseudomonadota</taxon>
        <taxon>Gammaproteobacteria</taxon>
        <taxon>Vibrionales</taxon>
        <taxon>Vibrionaceae</taxon>
        <taxon>Vibrio</taxon>
        <taxon>Vibrio oreintalis group</taxon>
    </lineage>
</organism>
<dbReference type="KEGG" id="vtu:IX91_18930"/>
<dbReference type="PANTHER" id="PTHR40074:SF2">
    <property type="entry name" value="O-ACETYLTRANSFERASE WECH"/>
    <property type="match status" value="1"/>
</dbReference>
<keyword evidence="3" id="KW-1003">Cell membrane</keyword>
<dbReference type="AlphaFoldDB" id="F9TBG3"/>
<keyword evidence="9" id="KW-0012">Acyltransferase</keyword>
<evidence type="ECO:0000313" key="11">
    <source>
        <dbReference type="Proteomes" id="UP000003836"/>
    </source>
</evidence>
<proteinExistence type="inferred from homology"/>
<evidence type="ECO:0000259" key="8">
    <source>
        <dbReference type="Pfam" id="PF01757"/>
    </source>
</evidence>
<name>F9TBG3_9VIBR</name>